<dbReference type="AlphaFoldDB" id="T1FY97"/>
<name>T1FY97_HELRO</name>
<keyword evidence="2 4" id="KW-0647">Proteasome</keyword>
<evidence type="ECO:0000256" key="3">
    <source>
        <dbReference type="ARBA" id="ARBA00023242"/>
    </source>
</evidence>
<dbReference type="KEGG" id="hro:HELRODRAFT_65558"/>
<comment type="function">
    <text evidence="4">Non-catalytic component of the proteasome.</text>
</comment>
<gene>
    <name evidence="6" type="primary">20213795</name>
    <name evidence="5" type="ORF">HELRODRAFT_65558</name>
</gene>
<dbReference type="SUPFAM" id="SSF56235">
    <property type="entry name" value="N-terminal nucleophile aminohydrolases (Ntn hydrolases)"/>
    <property type="match status" value="1"/>
</dbReference>
<dbReference type="EnsemblMetazoa" id="HelroT65558">
    <property type="protein sequence ID" value="HelroP65558"/>
    <property type="gene ID" value="HelroG65558"/>
</dbReference>
<dbReference type="InterPro" id="IPR023333">
    <property type="entry name" value="Proteasome_suB-type"/>
</dbReference>
<dbReference type="Proteomes" id="UP000015101">
    <property type="component" value="Unassembled WGS sequence"/>
</dbReference>
<dbReference type="EMBL" id="AMQM01000798">
    <property type="status" value="NOT_ANNOTATED_CDS"/>
    <property type="molecule type" value="Genomic_DNA"/>
</dbReference>
<accession>T1FY97</accession>
<dbReference type="RefSeq" id="XP_009019516.1">
    <property type="nucleotide sequence ID" value="XM_009021268.1"/>
</dbReference>
<dbReference type="GeneID" id="20213795"/>
<dbReference type="PIRSF" id="PIRSF001213">
    <property type="entry name" value="Psome_endopept_beta"/>
    <property type="match status" value="1"/>
</dbReference>
<protein>
    <recommendedName>
        <fullName evidence="4">Proteasome subunit beta</fullName>
    </recommendedName>
</protein>
<dbReference type="GO" id="GO:0043161">
    <property type="term" value="P:proteasome-mediated ubiquitin-dependent protein catabolic process"/>
    <property type="evidence" value="ECO:0000318"/>
    <property type="project" value="GO_Central"/>
</dbReference>
<dbReference type="InterPro" id="IPR029055">
    <property type="entry name" value="Ntn_hydrolases_N"/>
</dbReference>
<dbReference type="eggNOG" id="KOG0185">
    <property type="taxonomic scope" value="Eukaryota"/>
</dbReference>
<dbReference type="PANTHER" id="PTHR32194:SF6">
    <property type="entry name" value="PROTEASOME SUBUNIT BETA"/>
    <property type="match status" value="1"/>
</dbReference>
<dbReference type="CTD" id="20213795"/>
<dbReference type="GO" id="GO:0019774">
    <property type="term" value="C:proteasome core complex, beta-subunit complex"/>
    <property type="evidence" value="ECO:0000318"/>
    <property type="project" value="GO_Central"/>
</dbReference>
<dbReference type="Gene3D" id="3.60.20.10">
    <property type="entry name" value="Glutamine Phosphoribosylpyrophosphate, subunit 1, domain 1"/>
    <property type="match status" value="1"/>
</dbReference>
<proteinExistence type="inferred from homology"/>
<dbReference type="FunFam" id="3.60.20.10:FF:000014">
    <property type="entry name" value="Proteasome subunit beta type-7"/>
    <property type="match status" value="1"/>
</dbReference>
<organism evidence="6 7">
    <name type="scientific">Helobdella robusta</name>
    <name type="common">Californian leech</name>
    <dbReference type="NCBI Taxonomy" id="6412"/>
    <lineage>
        <taxon>Eukaryota</taxon>
        <taxon>Metazoa</taxon>
        <taxon>Spiralia</taxon>
        <taxon>Lophotrochozoa</taxon>
        <taxon>Annelida</taxon>
        <taxon>Clitellata</taxon>
        <taxon>Hirudinea</taxon>
        <taxon>Rhynchobdellida</taxon>
        <taxon>Glossiphoniidae</taxon>
        <taxon>Helobdella</taxon>
    </lineage>
</organism>
<dbReference type="InterPro" id="IPR016295">
    <property type="entry name" value="Proteasome_beta4"/>
</dbReference>
<dbReference type="InParanoid" id="T1FY97"/>
<dbReference type="EMBL" id="KB096742">
    <property type="protein sequence ID" value="ESO02108.1"/>
    <property type="molecule type" value="Genomic_DNA"/>
</dbReference>
<dbReference type="GO" id="GO:0005829">
    <property type="term" value="C:cytosol"/>
    <property type="evidence" value="ECO:0000318"/>
    <property type="project" value="GO_Central"/>
</dbReference>
<reference evidence="6" key="3">
    <citation type="submission" date="2015-06" db="UniProtKB">
        <authorList>
            <consortium name="EnsemblMetazoa"/>
        </authorList>
    </citation>
    <scope>IDENTIFICATION</scope>
</reference>
<evidence type="ECO:0000256" key="4">
    <source>
        <dbReference type="PIRNR" id="PIRNR001213"/>
    </source>
</evidence>
<keyword evidence="3 4" id="KW-0539">Nucleus</keyword>
<keyword evidence="1 4" id="KW-0963">Cytoplasm</keyword>
<dbReference type="InterPro" id="IPR001353">
    <property type="entry name" value="Proteasome_sua/b"/>
</dbReference>
<evidence type="ECO:0000313" key="7">
    <source>
        <dbReference type="Proteomes" id="UP000015101"/>
    </source>
</evidence>
<dbReference type="PANTHER" id="PTHR32194">
    <property type="entry name" value="METALLOPROTEASE TLDD"/>
    <property type="match status" value="1"/>
</dbReference>
<dbReference type="PROSITE" id="PS51476">
    <property type="entry name" value="PROTEASOME_BETA_2"/>
    <property type="match status" value="1"/>
</dbReference>
<dbReference type="InterPro" id="IPR016050">
    <property type="entry name" value="Proteasome_bsu_CS"/>
</dbReference>
<keyword evidence="7" id="KW-1185">Reference proteome</keyword>
<dbReference type="HOGENOM" id="CLU_072435_2_0_1"/>
<sequence length="282" mass="31792">MNLQNIFDDSFWKNGPRPGQFYDLSFDQNLPKDPVKHTLYPSVTGTSVLGLKFDGGVIIAADTLGSYGSMARYRTVSRLYKVNDTTVMGAGGDYADFQFIKSVIEQKVIDDKCLADGYSYTPKALYNWLTRVMYNRRSKFNPLWNTLVVGGMQDGKPFVGYVDKIGTAYEAPSVATGYGAHIAQPLLRSALEVKPNMSEQDAKLVIDYCMKVLFYRDARAWNRYEIAIVTKDRKSVIEGPISSNTNWEIASLVQSVFFYKANSVYQLLFNILNIPLVIKTQK</sequence>
<dbReference type="Pfam" id="PF00227">
    <property type="entry name" value="Proteasome"/>
    <property type="match status" value="1"/>
</dbReference>
<evidence type="ECO:0000313" key="5">
    <source>
        <dbReference type="EMBL" id="ESO02108.1"/>
    </source>
</evidence>
<evidence type="ECO:0000256" key="2">
    <source>
        <dbReference type="ARBA" id="ARBA00022942"/>
    </source>
</evidence>
<dbReference type="OrthoDB" id="7854943at2759"/>
<dbReference type="STRING" id="6412.T1FY97"/>
<evidence type="ECO:0000313" key="6">
    <source>
        <dbReference type="EnsemblMetazoa" id="HelroP65558"/>
    </source>
</evidence>
<reference evidence="5 7" key="2">
    <citation type="journal article" date="2013" name="Nature">
        <title>Insights into bilaterian evolution from three spiralian genomes.</title>
        <authorList>
            <person name="Simakov O."/>
            <person name="Marletaz F."/>
            <person name="Cho S.J."/>
            <person name="Edsinger-Gonzales E."/>
            <person name="Havlak P."/>
            <person name="Hellsten U."/>
            <person name="Kuo D.H."/>
            <person name="Larsson T."/>
            <person name="Lv J."/>
            <person name="Arendt D."/>
            <person name="Savage R."/>
            <person name="Osoegawa K."/>
            <person name="de Jong P."/>
            <person name="Grimwood J."/>
            <person name="Chapman J.A."/>
            <person name="Shapiro H."/>
            <person name="Aerts A."/>
            <person name="Otillar R.P."/>
            <person name="Terry A.Y."/>
            <person name="Boore J.L."/>
            <person name="Grigoriev I.V."/>
            <person name="Lindberg D.R."/>
            <person name="Seaver E.C."/>
            <person name="Weisblat D.A."/>
            <person name="Putnam N.H."/>
            <person name="Rokhsar D.S."/>
        </authorList>
    </citation>
    <scope>NUCLEOTIDE SEQUENCE</scope>
</reference>
<dbReference type="CDD" id="cd03760">
    <property type="entry name" value="proteasome_beta_type_4"/>
    <property type="match status" value="1"/>
</dbReference>
<evidence type="ECO:0000256" key="1">
    <source>
        <dbReference type="ARBA" id="ARBA00022490"/>
    </source>
</evidence>
<dbReference type="OMA" id="QPIMRRY"/>
<dbReference type="GO" id="GO:0005634">
    <property type="term" value="C:nucleus"/>
    <property type="evidence" value="ECO:0000318"/>
    <property type="project" value="GO_Central"/>
</dbReference>
<reference evidence="7" key="1">
    <citation type="submission" date="2012-12" db="EMBL/GenBank/DDBJ databases">
        <authorList>
            <person name="Hellsten U."/>
            <person name="Grimwood J."/>
            <person name="Chapman J.A."/>
            <person name="Shapiro H."/>
            <person name="Aerts A."/>
            <person name="Otillar R.P."/>
            <person name="Terry A.Y."/>
            <person name="Boore J.L."/>
            <person name="Simakov O."/>
            <person name="Marletaz F."/>
            <person name="Cho S.-J."/>
            <person name="Edsinger-Gonzales E."/>
            <person name="Havlak P."/>
            <person name="Kuo D.-H."/>
            <person name="Larsson T."/>
            <person name="Lv J."/>
            <person name="Arendt D."/>
            <person name="Savage R."/>
            <person name="Osoegawa K."/>
            <person name="de Jong P."/>
            <person name="Lindberg D.R."/>
            <person name="Seaver E.C."/>
            <person name="Weisblat D.A."/>
            <person name="Putnam N.H."/>
            <person name="Grigoriev I.V."/>
            <person name="Rokhsar D.S."/>
        </authorList>
    </citation>
    <scope>NUCLEOTIDE SEQUENCE</scope>
</reference>
<dbReference type="FunCoup" id="T1FY97">
    <property type="interactions" value="1842"/>
</dbReference>
<comment type="similarity">
    <text evidence="4">Belongs to the peptidase T1B family.</text>
</comment>
<dbReference type="PROSITE" id="PS00854">
    <property type="entry name" value="PROTEASOME_BETA_1"/>
    <property type="match status" value="1"/>
</dbReference>
<comment type="subcellular location">
    <subcellularLocation>
        <location evidence="4">Cytoplasm</location>
    </subcellularLocation>
    <subcellularLocation>
        <location evidence="4">Nucleus</location>
    </subcellularLocation>
</comment>